<dbReference type="AlphaFoldDB" id="A0A5B8VSU4"/>
<evidence type="ECO:0000313" key="2">
    <source>
        <dbReference type="Proteomes" id="UP000321291"/>
    </source>
</evidence>
<organism evidence="1 2">
    <name type="scientific">Arachidicoccus ginsenosidivorans</name>
    <dbReference type="NCBI Taxonomy" id="496057"/>
    <lineage>
        <taxon>Bacteria</taxon>
        <taxon>Pseudomonadati</taxon>
        <taxon>Bacteroidota</taxon>
        <taxon>Chitinophagia</taxon>
        <taxon>Chitinophagales</taxon>
        <taxon>Chitinophagaceae</taxon>
        <taxon>Arachidicoccus</taxon>
    </lineage>
</organism>
<keyword evidence="2" id="KW-1185">Reference proteome</keyword>
<proteinExistence type="predicted"/>
<reference evidence="1 2" key="1">
    <citation type="journal article" date="2017" name="Int. J. Syst. Evol. Microbiol.">
        <title>Arachidicoccus ginsenosidivorans sp. nov., with ginsenoside-converting activity isolated from ginseng cultivating soil.</title>
        <authorList>
            <person name="Siddiqi M.Z."/>
            <person name="Aslam Z."/>
            <person name="Im W.T."/>
        </authorList>
    </citation>
    <scope>NUCLEOTIDE SEQUENCE [LARGE SCALE GENOMIC DNA]</scope>
    <source>
        <strain evidence="1 2">Gsoil 809</strain>
    </source>
</reference>
<protein>
    <submittedName>
        <fullName evidence="1">Uncharacterized protein</fullName>
    </submittedName>
</protein>
<dbReference type="Proteomes" id="UP000321291">
    <property type="component" value="Chromosome"/>
</dbReference>
<dbReference type="OrthoDB" id="890572at2"/>
<name>A0A5B8VSU4_9BACT</name>
<dbReference type="EMBL" id="CP042434">
    <property type="protein sequence ID" value="QEC73675.1"/>
    <property type="molecule type" value="Genomic_DNA"/>
</dbReference>
<dbReference type="KEGG" id="agi:FSB73_20395"/>
<evidence type="ECO:0000313" key="1">
    <source>
        <dbReference type="EMBL" id="QEC73675.1"/>
    </source>
</evidence>
<sequence>MMDLACFKEQVMIDFTNERRCYKDWYNTVVGFVSKNLFKGIRNSTFDILIKRIKSTPAPVKTEMAERCQLFYGDRELLRLYFESMTTEDQTFLIKLVKEVVVPYKEAKLYFGEDLFKESANFASLQIECKDKFRIWTMFIKSEGLDYGFRSEDLAAKIKRLRVCFALPAFMQKAFADALLSDQEKEIQPFELPKTWLQYHTEVPIFQELPAISAMIQQGQLKLTLDDYINMASIKGFQKKLKLQTFPDGPAYFRAYLMANLLHGTPKHYPFTDLADTIQSIFLSPNFFETIIEAVVAPIQGVRKLNEMYLHPEALGQVFSILKYLPQGMWTSLDAIIQYAELNLFRIDPLDKYVLNQLSLDHNSPDHMAFTYGSYLQKQKIIRKRLITNAMLSAAAFGLLDLAYDKEEPDINYYDQSLQQDVNFSACRLTSLGAYVFQYKDGDTYHVPTHIERIHFELAPDSLKITVKGNMQIAVELLKNWTIPLNHDQLVFSSQKIIRNAKTTADLIKSIRQFIKSIQIPLPDYWKFEIMALLDRSKCIQQVTNLLVFKLSPDNQQLHRLFVQDAVLKNIILKAADYTIIVESSNLVVFTDRLAELGYLPHFSNNTALSQISFDAVKSNADERLASFDATFAS</sequence>
<accession>A0A5B8VSU4</accession>
<gene>
    <name evidence="1" type="ORF">FSB73_20395</name>
</gene>
<dbReference type="RefSeq" id="WP_146786522.1">
    <property type="nucleotide sequence ID" value="NZ_CP042434.1"/>
</dbReference>